<dbReference type="HAMAP" id="MF_00365">
    <property type="entry name" value="RecF"/>
    <property type="match status" value="1"/>
</dbReference>
<keyword evidence="16" id="KW-1185">Reference proteome</keyword>
<dbReference type="InterPro" id="IPR042174">
    <property type="entry name" value="RecF_2"/>
</dbReference>
<evidence type="ECO:0000256" key="11">
    <source>
        <dbReference type="ARBA" id="ARBA00023236"/>
    </source>
</evidence>
<comment type="subcellular location">
    <subcellularLocation>
        <location evidence="1 12 13">Cytoplasm</location>
    </subcellularLocation>
</comment>
<evidence type="ECO:0000256" key="6">
    <source>
        <dbReference type="ARBA" id="ARBA00022741"/>
    </source>
</evidence>
<dbReference type="GO" id="GO:0003697">
    <property type="term" value="F:single-stranded DNA binding"/>
    <property type="evidence" value="ECO:0007669"/>
    <property type="project" value="UniProtKB-UniRule"/>
</dbReference>
<comment type="similarity">
    <text evidence="2 12 13">Belongs to the RecF family.</text>
</comment>
<dbReference type="PANTHER" id="PTHR32182:SF0">
    <property type="entry name" value="DNA REPLICATION AND REPAIR PROTEIN RECF"/>
    <property type="match status" value="1"/>
</dbReference>
<accession>A0A6L5X8B8</accession>
<comment type="caution">
    <text evidence="15">The sequence shown here is derived from an EMBL/GenBank/DDBJ whole genome shotgun (WGS) entry which is preliminary data.</text>
</comment>
<evidence type="ECO:0000256" key="4">
    <source>
        <dbReference type="ARBA" id="ARBA00022490"/>
    </source>
</evidence>
<dbReference type="Pfam" id="PF02463">
    <property type="entry name" value="SMC_N"/>
    <property type="match status" value="1"/>
</dbReference>
<dbReference type="GO" id="GO:0009432">
    <property type="term" value="P:SOS response"/>
    <property type="evidence" value="ECO:0007669"/>
    <property type="project" value="UniProtKB-UniRule"/>
</dbReference>
<evidence type="ECO:0000256" key="1">
    <source>
        <dbReference type="ARBA" id="ARBA00004496"/>
    </source>
</evidence>
<dbReference type="AlphaFoldDB" id="A0A6L5X8B8"/>
<dbReference type="CDD" id="cd03242">
    <property type="entry name" value="ABC_RecF"/>
    <property type="match status" value="1"/>
</dbReference>
<keyword evidence="9 12" id="KW-0238">DNA-binding</keyword>
<comment type="function">
    <text evidence="12 13">The RecF protein is involved in DNA metabolism; it is required for DNA replication and normal SOS inducibility. RecF binds preferentially to single-stranded, linear DNA. It also seems to bind ATP.</text>
</comment>
<keyword evidence="5 12" id="KW-0235">DNA replication</keyword>
<feature type="binding site" evidence="12">
    <location>
        <begin position="30"/>
        <end position="37"/>
    </location>
    <ligand>
        <name>ATP</name>
        <dbReference type="ChEBI" id="CHEBI:30616"/>
    </ligand>
</feature>
<dbReference type="PROSITE" id="PS00617">
    <property type="entry name" value="RECF_1"/>
    <property type="match status" value="1"/>
</dbReference>
<dbReference type="InterPro" id="IPR001238">
    <property type="entry name" value="DNA-binding_RecF"/>
</dbReference>
<dbReference type="InterPro" id="IPR027417">
    <property type="entry name" value="P-loop_NTPase"/>
</dbReference>
<dbReference type="Gene3D" id="3.40.50.300">
    <property type="entry name" value="P-loop containing nucleotide triphosphate hydrolases"/>
    <property type="match status" value="1"/>
</dbReference>
<dbReference type="GO" id="GO:0006260">
    <property type="term" value="P:DNA replication"/>
    <property type="evidence" value="ECO:0007669"/>
    <property type="project" value="UniProtKB-UniRule"/>
</dbReference>
<evidence type="ECO:0000256" key="12">
    <source>
        <dbReference type="HAMAP-Rule" id="MF_00365"/>
    </source>
</evidence>
<feature type="domain" description="RecF/RecN/SMC N-terminal" evidence="14">
    <location>
        <begin position="3"/>
        <end position="328"/>
    </location>
</feature>
<dbReference type="PANTHER" id="PTHR32182">
    <property type="entry name" value="DNA REPLICATION AND REPAIR PROTEIN RECF"/>
    <property type="match status" value="1"/>
</dbReference>
<dbReference type="Proteomes" id="UP000481852">
    <property type="component" value="Unassembled WGS sequence"/>
</dbReference>
<keyword evidence="6 12" id="KW-0547">Nucleotide-binding</keyword>
<dbReference type="GO" id="GO:0006302">
    <property type="term" value="P:double-strand break repair"/>
    <property type="evidence" value="ECO:0007669"/>
    <property type="project" value="TreeGrafter"/>
</dbReference>
<organism evidence="15 16">
    <name type="scientific">Porcincola intestinalis</name>
    <dbReference type="NCBI Taxonomy" id="2606632"/>
    <lineage>
        <taxon>Bacteria</taxon>
        <taxon>Bacillati</taxon>
        <taxon>Bacillota</taxon>
        <taxon>Clostridia</taxon>
        <taxon>Lachnospirales</taxon>
        <taxon>Lachnospiraceae</taxon>
        <taxon>Porcincola</taxon>
    </lineage>
</organism>
<keyword evidence="11 12" id="KW-0742">SOS response</keyword>
<dbReference type="InterPro" id="IPR018078">
    <property type="entry name" value="DNA-binding_RecF_CS"/>
</dbReference>
<evidence type="ECO:0000259" key="14">
    <source>
        <dbReference type="Pfam" id="PF02463"/>
    </source>
</evidence>
<evidence type="ECO:0000256" key="5">
    <source>
        <dbReference type="ARBA" id="ARBA00022705"/>
    </source>
</evidence>
<proteinExistence type="inferred from homology"/>
<dbReference type="RefSeq" id="WP_154527090.1">
    <property type="nucleotide sequence ID" value="NZ_VULZ01000016.1"/>
</dbReference>
<evidence type="ECO:0000256" key="9">
    <source>
        <dbReference type="ARBA" id="ARBA00023125"/>
    </source>
</evidence>
<dbReference type="GO" id="GO:0000731">
    <property type="term" value="P:DNA synthesis involved in DNA repair"/>
    <property type="evidence" value="ECO:0007669"/>
    <property type="project" value="TreeGrafter"/>
</dbReference>
<evidence type="ECO:0000313" key="15">
    <source>
        <dbReference type="EMBL" id="MSS15837.1"/>
    </source>
</evidence>
<evidence type="ECO:0000256" key="10">
    <source>
        <dbReference type="ARBA" id="ARBA00023204"/>
    </source>
</evidence>
<dbReference type="EMBL" id="VULZ01000016">
    <property type="protein sequence ID" value="MSS15837.1"/>
    <property type="molecule type" value="Genomic_DNA"/>
</dbReference>
<sequence>MKIDSLKLQNFRNYEELSLEFSPGTNLFYGENAQGKTNILEAVYVCGTTKSHRTSKDREMIRFGENESHLQMIMRKGDVSWRIDLLLRAGRAKGIAVNMVPVRRAAELIGLGHFILFSPEDLSIIKDGPAGRRRFLDMELCQLDKVYVSALTSYNKVLEQRGKLLKTLSTDRRDMETLDVWDEQLVRYGSMIIRIRESFVQMLNEIIRPIHEKLSGGREHLSVRYEKNVEADAYASALEDGRQRDLYLCSTMTGPHRDDLVFSSDGVDLRHYGSQGQQRSAALSLKLAEIELVKKKAGDSPVLLLDDVLSELDAGRQQALLESIGDIQTFITCTGIEEYVRSGFHIDKRFHVQGGHVQPEPSNIPDPVL</sequence>
<reference evidence="15 16" key="1">
    <citation type="submission" date="2019-08" db="EMBL/GenBank/DDBJ databases">
        <title>In-depth cultivation of the pig gut microbiome towards novel bacterial diversity and tailored functional studies.</title>
        <authorList>
            <person name="Wylensek D."/>
            <person name="Hitch T.C.A."/>
            <person name="Clavel T."/>
        </authorList>
    </citation>
    <scope>NUCLEOTIDE SEQUENCE [LARGE SCALE GENOMIC DNA]</scope>
    <source>
        <strain evidence="15 16">Oil+RF-744-WCA-WT-11</strain>
    </source>
</reference>
<dbReference type="InterPro" id="IPR003395">
    <property type="entry name" value="RecF/RecN/SMC_N"/>
</dbReference>
<dbReference type="GO" id="GO:0005737">
    <property type="term" value="C:cytoplasm"/>
    <property type="evidence" value="ECO:0007669"/>
    <property type="project" value="UniProtKB-SubCell"/>
</dbReference>
<evidence type="ECO:0000256" key="3">
    <source>
        <dbReference type="ARBA" id="ARBA00020170"/>
    </source>
</evidence>
<keyword evidence="8 12" id="KW-0067">ATP-binding</keyword>
<evidence type="ECO:0000256" key="13">
    <source>
        <dbReference type="RuleBase" id="RU000578"/>
    </source>
</evidence>
<dbReference type="SUPFAM" id="SSF52540">
    <property type="entry name" value="P-loop containing nucleoside triphosphate hydrolases"/>
    <property type="match status" value="1"/>
</dbReference>
<evidence type="ECO:0000256" key="2">
    <source>
        <dbReference type="ARBA" id="ARBA00008016"/>
    </source>
</evidence>
<gene>
    <name evidence="12 15" type="primary">recF</name>
    <name evidence="15" type="ORF">FYJ35_12490</name>
</gene>
<evidence type="ECO:0000256" key="7">
    <source>
        <dbReference type="ARBA" id="ARBA00022763"/>
    </source>
</evidence>
<dbReference type="Gene3D" id="1.20.1050.90">
    <property type="entry name" value="RecF/RecN/SMC, N-terminal domain"/>
    <property type="match status" value="1"/>
</dbReference>
<evidence type="ECO:0000313" key="16">
    <source>
        <dbReference type="Proteomes" id="UP000481852"/>
    </source>
</evidence>
<keyword evidence="7 12" id="KW-0227">DNA damage</keyword>
<keyword evidence="10 12" id="KW-0234">DNA repair</keyword>
<dbReference type="GO" id="GO:0005524">
    <property type="term" value="F:ATP binding"/>
    <property type="evidence" value="ECO:0007669"/>
    <property type="project" value="UniProtKB-UniRule"/>
</dbReference>
<name>A0A6L5X8B8_9FIRM</name>
<dbReference type="PROSITE" id="PS00618">
    <property type="entry name" value="RECF_2"/>
    <property type="match status" value="1"/>
</dbReference>
<keyword evidence="4 12" id="KW-0963">Cytoplasm</keyword>
<evidence type="ECO:0000256" key="8">
    <source>
        <dbReference type="ARBA" id="ARBA00022840"/>
    </source>
</evidence>
<dbReference type="NCBIfam" id="TIGR00611">
    <property type="entry name" value="recf"/>
    <property type="match status" value="1"/>
</dbReference>
<protein>
    <recommendedName>
        <fullName evidence="3 12">DNA replication and repair protein RecF</fullName>
    </recommendedName>
</protein>